<proteinExistence type="predicted"/>
<dbReference type="Gene3D" id="3.40.190.10">
    <property type="entry name" value="Periplasmic binding protein-like II"/>
    <property type="match status" value="1"/>
</dbReference>
<sequence>SAAIAADRPEAAHINVRTGIATGPVPLHPGAVRWFREQKA</sequence>
<reference evidence="1 2" key="1">
    <citation type="submission" date="2018-04" db="EMBL/GenBank/DDBJ databases">
        <title>Novel actinobacteria from marine sediment.</title>
        <authorList>
            <person name="Ng Z.Y."/>
            <person name="Tan G.Y.A."/>
        </authorList>
    </citation>
    <scope>NUCLEOTIDE SEQUENCE [LARGE SCALE GENOMIC DNA]</scope>
    <source>
        <strain evidence="1 2">TPS81</strain>
    </source>
</reference>
<evidence type="ECO:0000313" key="2">
    <source>
        <dbReference type="Proteomes" id="UP000253318"/>
    </source>
</evidence>
<keyword evidence="2" id="KW-1185">Reference proteome</keyword>
<dbReference type="Proteomes" id="UP000253318">
    <property type="component" value="Unassembled WGS sequence"/>
</dbReference>
<comment type="caution">
    <text evidence="1">The sequence shown here is derived from an EMBL/GenBank/DDBJ whole genome shotgun (WGS) entry which is preliminary data.</text>
</comment>
<gene>
    <name evidence="1" type="ORF">DEF24_27470</name>
</gene>
<evidence type="ECO:0000313" key="1">
    <source>
        <dbReference type="EMBL" id="RCV47203.1"/>
    </source>
</evidence>
<protein>
    <submittedName>
        <fullName evidence="1">C4-dicarboxylate ABC transporter substrate-binding protein</fullName>
    </submittedName>
</protein>
<organism evidence="1 2">
    <name type="scientific">Marinitenerispora sediminis</name>
    <dbReference type="NCBI Taxonomy" id="1931232"/>
    <lineage>
        <taxon>Bacteria</taxon>
        <taxon>Bacillati</taxon>
        <taxon>Actinomycetota</taxon>
        <taxon>Actinomycetes</taxon>
        <taxon>Streptosporangiales</taxon>
        <taxon>Nocardiopsidaceae</taxon>
        <taxon>Marinitenerispora</taxon>
    </lineage>
</organism>
<dbReference type="AlphaFoldDB" id="A0A368SXE5"/>
<dbReference type="EMBL" id="QEIN01000595">
    <property type="protein sequence ID" value="RCV47203.1"/>
    <property type="molecule type" value="Genomic_DNA"/>
</dbReference>
<feature type="non-terminal residue" evidence="1">
    <location>
        <position position="1"/>
    </location>
</feature>
<accession>A0A368SXE5</accession>
<name>A0A368SXE5_9ACTN</name>